<evidence type="ECO:0000256" key="1">
    <source>
        <dbReference type="SAM" id="MobiDB-lite"/>
    </source>
</evidence>
<name>A0A7J7P0F8_9MAGN</name>
<evidence type="ECO:0000313" key="3">
    <source>
        <dbReference type="Proteomes" id="UP000541444"/>
    </source>
</evidence>
<proteinExistence type="predicted"/>
<organism evidence="2 3">
    <name type="scientific">Kingdonia uniflora</name>
    <dbReference type="NCBI Taxonomy" id="39325"/>
    <lineage>
        <taxon>Eukaryota</taxon>
        <taxon>Viridiplantae</taxon>
        <taxon>Streptophyta</taxon>
        <taxon>Embryophyta</taxon>
        <taxon>Tracheophyta</taxon>
        <taxon>Spermatophyta</taxon>
        <taxon>Magnoliopsida</taxon>
        <taxon>Ranunculales</taxon>
        <taxon>Circaeasteraceae</taxon>
        <taxon>Kingdonia</taxon>
    </lineage>
</organism>
<feature type="compositionally biased region" description="Basic and acidic residues" evidence="1">
    <location>
        <begin position="306"/>
        <end position="345"/>
    </location>
</feature>
<gene>
    <name evidence="2" type="ORF">GIB67_041981</name>
</gene>
<feature type="region of interest" description="Disordered" evidence="1">
    <location>
        <begin position="146"/>
        <end position="205"/>
    </location>
</feature>
<accession>A0A7J7P0F8</accession>
<feature type="compositionally biased region" description="Basic and acidic residues" evidence="1">
    <location>
        <begin position="373"/>
        <end position="388"/>
    </location>
</feature>
<feature type="compositionally biased region" description="Basic residues" evidence="1">
    <location>
        <begin position="174"/>
        <end position="183"/>
    </location>
</feature>
<evidence type="ECO:0000313" key="2">
    <source>
        <dbReference type="EMBL" id="KAF6172658.1"/>
    </source>
</evidence>
<reference evidence="2 3" key="1">
    <citation type="journal article" date="2020" name="IScience">
        <title>Genome Sequencing of the Endangered Kingdonia uniflora (Circaeasteraceae, Ranunculales) Reveals Potential Mechanisms of Evolutionary Specialization.</title>
        <authorList>
            <person name="Sun Y."/>
            <person name="Deng T."/>
            <person name="Zhang A."/>
            <person name="Moore M.J."/>
            <person name="Landis J.B."/>
            <person name="Lin N."/>
            <person name="Zhang H."/>
            <person name="Zhang X."/>
            <person name="Huang J."/>
            <person name="Zhang X."/>
            <person name="Sun H."/>
            <person name="Wang H."/>
        </authorList>
    </citation>
    <scope>NUCLEOTIDE SEQUENCE [LARGE SCALE GENOMIC DNA]</scope>
    <source>
        <strain evidence="2">TB1705</strain>
        <tissue evidence="2">Leaf</tissue>
    </source>
</reference>
<dbReference type="EMBL" id="JACGCM010000412">
    <property type="protein sequence ID" value="KAF6172658.1"/>
    <property type="molecule type" value="Genomic_DNA"/>
</dbReference>
<dbReference type="Proteomes" id="UP000541444">
    <property type="component" value="Unassembled WGS sequence"/>
</dbReference>
<feature type="compositionally biased region" description="Basic and acidic residues" evidence="1">
    <location>
        <begin position="152"/>
        <end position="173"/>
    </location>
</feature>
<dbReference type="AlphaFoldDB" id="A0A7J7P0F8"/>
<feature type="region of interest" description="Disordered" evidence="1">
    <location>
        <begin position="304"/>
        <end position="389"/>
    </location>
</feature>
<sequence length="423" mass="48095">MTNFRMRQFPKKKNTYGLKEIDDALKQAKLERHHDDLLRLNLLKIILPFLLLNKGRNVGVKYVDMRNYIEAPAIGAAPAIEPPAVSVPVVSTSTIGSSSSVTEIGAVVVRVCSQLKEHVRDSTLPLRDTPLLGQYQFFSLEKTVKRKREGRNKKEDGKRKKVEPETWQRDLQQKIKRLKRIKKGKGERQKKTNTNKKNKKAEEADVPLKKKGTKIGDLTNKQLDHTMVAKADIVFFDLEEVVGEAYQASVDQTIVVSVEEQTMEVAKTEEEVGQASAEQAIVVFVEEQTTKVIKTEDEANQSVYLRTKDSKEEVEQSKEENVDEASQTKESKEEVEQSKDEVIEGKDDDDGNSQNKPDPVQDEKNHVNQVWSLRKDKLSPEAKKDNKSTYRRIGKETVCLNVSTPYIQSNGWTMRSLMCKLKP</sequence>
<keyword evidence="3" id="KW-1185">Reference proteome</keyword>
<comment type="caution">
    <text evidence="2">The sequence shown here is derived from an EMBL/GenBank/DDBJ whole genome shotgun (WGS) entry which is preliminary data.</text>
</comment>
<protein>
    <submittedName>
        <fullName evidence="2">Uncharacterized protein</fullName>
    </submittedName>
</protein>